<evidence type="ECO:0000313" key="2">
    <source>
        <dbReference type="EMBL" id="URI09798.1"/>
    </source>
</evidence>
<protein>
    <submittedName>
        <fullName evidence="2">Uncharacterized protein</fullName>
    </submittedName>
</protein>
<evidence type="ECO:0000256" key="1">
    <source>
        <dbReference type="SAM" id="MobiDB-lite"/>
    </source>
</evidence>
<dbReference type="Proteomes" id="UP001056201">
    <property type="component" value="Chromosome 2"/>
</dbReference>
<sequence length="72" mass="7199">MKNKDPLSCLVAFVGTVVLGVALTGLYRAVEAPQANAAPIAEPLAAPTVTAQPRPAAPVPVSQQTAAPAPRG</sequence>
<proteinExistence type="predicted"/>
<organism evidence="2 3">
    <name type="scientific">Aquincola tertiaricarbonis</name>
    <dbReference type="NCBI Taxonomy" id="391953"/>
    <lineage>
        <taxon>Bacteria</taxon>
        <taxon>Pseudomonadati</taxon>
        <taxon>Pseudomonadota</taxon>
        <taxon>Betaproteobacteria</taxon>
        <taxon>Burkholderiales</taxon>
        <taxon>Sphaerotilaceae</taxon>
        <taxon>Aquincola</taxon>
    </lineage>
</organism>
<name>A0ABY4SDI9_AQUTE</name>
<reference evidence="2" key="1">
    <citation type="submission" date="2022-05" db="EMBL/GenBank/DDBJ databases">
        <title>An RpoN-dependent PEP-CTERM gene is involved in floc formation of an Aquincola tertiaricarbonis strain.</title>
        <authorList>
            <person name="Qiu D."/>
            <person name="Xia M."/>
        </authorList>
    </citation>
    <scope>NUCLEOTIDE SEQUENCE</scope>
    <source>
        <strain evidence="2">RN12</strain>
    </source>
</reference>
<dbReference type="RefSeq" id="WP_250198021.1">
    <property type="nucleotide sequence ID" value="NZ_CP097636.1"/>
</dbReference>
<evidence type="ECO:0000313" key="3">
    <source>
        <dbReference type="Proteomes" id="UP001056201"/>
    </source>
</evidence>
<dbReference type="EMBL" id="CP097636">
    <property type="protein sequence ID" value="URI09798.1"/>
    <property type="molecule type" value="Genomic_DNA"/>
</dbReference>
<feature type="region of interest" description="Disordered" evidence="1">
    <location>
        <begin position="49"/>
        <end position="72"/>
    </location>
</feature>
<gene>
    <name evidence="2" type="ORF">MW290_30085</name>
</gene>
<accession>A0ABY4SDI9</accession>
<keyword evidence="3" id="KW-1185">Reference proteome</keyword>